<comment type="catalytic activity">
    <reaction evidence="14">
        <text>L-pipecolate + NADP(+) = Delta(1)-piperideine-2-carboxylate + NADPH + H(+)</text>
        <dbReference type="Rhea" id="RHEA:12524"/>
        <dbReference type="ChEBI" id="CHEBI:15378"/>
        <dbReference type="ChEBI" id="CHEBI:57783"/>
        <dbReference type="ChEBI" id="CHEBI:58349"/>
        <dbReference type="ChEBI" id="CHEBI:61185"/>
        <dbReference type="ChEBI" id="CHEBI:77631"/>
        <dbReference type="EC" id="1.5.1.1"/>
    </reaction>
    <physiologicalReaction direction="right-to-left" evidence="14">
        <dbReference type="Rhea" id="RHEA:12526"/>
    </physiologicalReaction>
</comment>
<dbReference type="Gene3D" id="3.30.1780.10">
    <property type="entry name" value="ornithine cyclodeaminase, domain 1"/>
    <property type="match status" value="1"/>
</dbReference>
<comment type="catalytic activity">
    <reaction evidence="10">
        <text>(R)-lanthionine ketimine + NADPH + 2 H(+) = (3R,5R)-1,4-thiomorpholine-3,5-dicarboxylate + NADP(+)</text>
        <dbReference type="Rhea" id="RHEA:68040"/>
        <dbReference type="ChEBI" id="CHEBI:15378"/>
        <dbReference type="ChEBI" id="CHEBI:57783"/>
        <dbReference type="ChEBI" id="CHEBI:58349"/>
        <dbReference type="ChEBI" id="CHEBI:176891"/>
        <dbReference type="ChEBI" id="CHEBI:176892"/>
    </reaction>
    <physiologicalReaction direction="left-to-right" evidence="10">
        <dbReference type="Rhea" id="RHEA:68041"/>
    </physiologicalReaction>
</comment>
<dbReference type="InterPro" id="IPR036291">
    <property type="entry name" value="NAD(P)-bd_dom_sf"/>
</dbReference>
<comment type="catalytic activity">
    <reaction evidence="9">
        <text>(S)-cystathionine ketimine + NADPH + 2 H(+) = (3R,5S)-2,3,5,6,7-pentahydro-1,4-thiazepine-3,5-dicarboxylate + NADP(+)</text>
        <dbReference type="Rhea" id="RHEA:68036"/>
        <dbReference type="ChEBI" id="CHEBI:15378"/>
        <dbReference type="ChEBI" id="CHEBI:57783"/>
        <dbReference type="ChEBI" id="CHEBI:58349"/>
        <dbReference type="ChEBI" id="CHEBI:176808"/>
        <dbReference type="ChEBI" id="CHEBI:176810"/>
    </reaction>
    <physiologicalReaction direction="left-to-right" evidence="9">
        <dbReference type="Rhea" id="RHEA:68037"/>
    </physiologicalReaction>
</comment>
<dbReference type="Gene3D" id="3.40.50.720">
    <property type="entry name" value="NAD(P)-binding Rossmann-like Domain"/>
    <property type="match status" value="1"/>
</dbReference>
<dbReference type="SUPFAM" id="SSF51735">
    <property type="entry name" value="NAD(P)-binding Rossmann-fold domains"/>
    <property type="match status" value="1"/>
</dbReference>
<evidence type="ECO:0000256" key="8">
    <source>
        <dbReference type="ARBA" id="ARBA00093226"/>
    </source>
</evidence>
<evidence type="ECO:0000256" key="10">
    <source>
        <dbReference type="ARBA" id="ARBA00093248"/>
    </source>
</evidence>
<protein>
    <recommendedName>
        <fullName evidence="3">Ketimine reductase mu-crystallin</fullName>
        <ecNumber evidence="16">1.5.1.1</ecNumber>
        <ecNumber evidence="2">1.5.1.25</ecNumber>
    </recommendedName>
    <alternativeName>
        <fullName evidence="17">1-piperideine-2-carboxylate/1-pyrroline-2-carboxylate reductase</fullName>
    </alternativeName>
    <alternativeName>
        <fullName evidence="4">NADP-regulated thyroid-hormone-binding protein</fullName>
    </alternativeName>
</protein>
<evidence type="ECO:0000256" key="6">
    <source>
        <dbReference type="ARBA" id="ARBA00093197"/>
    </source>
</evidence>
<comment type="subunit">
    <text evidence="15">Homodimer. Binds the thyroid hormone triiodothyronine (T3); T3 binding inhibits enzymatic activity.</text>
</comment>
<dbReference type="EC" id="1.5.1.1" evidence="16"/>
<comment type="catalytic activity">
    <reaction evidence="6">
        <text>Delta(2)-thiazoline-2-carboxylate + NADPH + 2 H(+) = L-thiazolidine-2-carboxylate + NADP(+)</text>
        <dbReference type="Rhea" id="RHEA:68072"/>
        <dbReference type="ChEBI" id="CHEBI:15378"/>
        <dbReference type="ChEBI" id="CHEBI:57783"/>
        <dbReference type="ChEBI" id="CHEBI:58349"/>
        <dbReference type="ChEBI" id="CHEBI:176895"/>
        <dbReference type="ChEBI" id="CHEBI:176896"/>
    </reaction>
    <physiologicalReaction direction="left-to-right" evidence="6">
        <dbReference type="Rhea" id="RHEA:68073"/>
    </physiologicalReaction>
</comment>
<evidence type="ECO:0000256" key="7">
    <source>
        <dbReference type="ARBA" id="ARBA00093203"/>
    </source>
</evidence>
<evidence type="ECO:0000256" key="5">
    <source>
        <dbReference type="ARBA" id="ARBA00093190"/>
    </source>
</evidence>
<comment type="catalytic activity">
    <reaction evidence="5">
        <text>L-pipecolate + NAD(+) = Delta(1)-piperideine-2-carboxylate + NADH + H(+)</text>
        <dbReference type="Rhea" id="RHEA:30807"/>
        <dbReference type="ChEBI" id="CHEBI:15378"/>
        <dbReference type="ChEBI" id="CHEBI:57540"/>
        <dbReference type="ChEBI" id="CHEBI:57945"/>
        <dbReference type="ChEBI" id="CHEBI:61185"/>
        <dbReference type="ChEBI" id="CHEBI:77631"/>
        <dbReference type="EC" id="1.5.1.1"/>
    </reaction>
    <physiologicalReaction direction="right-to-left" evidence="5">
        <dbReference type="Rhea" id="RHEA:30809"/>
    </physiologicalReaction>
</comment>
<comment type="catalytic activity">
    <reaction evidence="7">
        <text>L-proline + NADP(+) = 1-pyrroline-2-carboxylate + NADPH + H(+)</text>
        <dbReference type="Rhea" id="RHEA:20317"/>
        <dbReference type="ChEBI" id="CHEBI:15378"/>
        <dbReference type="ChEBI" id="CHEBI:39785"/>
        <dbReference type="ChEBI" id="CHEBI:57783"/>
        <dbReference type="ChEBI" id="CHEBI:58349"/>
        <dbReference type="ChEBI" id="CHEBI:60039"/>
        <dbReference type="EC" id="1.5.1.1"/>
    </reaction>
    <physiologicalReaction direction="right-to-left" evidence="7">
        <dbReference type="Rhea" id="RHEA:20319"/>
    </physiologicalReaction>
</comment>
<dbReference type="PIRSF" id="PIRSF001439">
    <property type="entry name" value="CryM"/>
    <property type="match status" value="1"/>
</dbReference>
<evidence type="ECO:0000256" key="3">
    <source>
        <dbReference type="ARBA" id="ARBA00015173"/>
    </source>
</evidence>
<name>A0ABQ9FLZ4_TEGGR</name>
<comment type="similarity">
    <text evidence="1">Belongs to the ornithine cyclodeaminase/mu-crystallin family.</text>
</comment>
<comment type="catalytic activity">
    <reaction evidence="12">
        <text>(3R)-1,4-thiomorpholine-3-carboxylate + NADP(+) = 3,4-dehydrothiomorpholine-3-carboxylate + NADPH + 2 H(+)</text>
        <dbReference type="Rhea" id="RHEA:12500"/>
        <dbReference type="ChEBI" id="CHEBI:15378"/>
        <dbReference type="ChEBI" id="CHEBI:57783"/>
        <dbReference type="ChEBI" id="CHEBI:58349"/>
        <dbReference type="ChEBI" id="CHEBI:58517"/>
        <dbReference type="ChEBI" id="CHEBI:176873"/>
        <dbReference type="EC" id="1.5.1.25"/>
    </reaction>
    <physiologicalReaction direction="right-to-left" evidence="12">
        <dbReference type="Rhea" id="RHEA:12502"/>
    </physiologicalReaction>
</comment>
<dbReference type="EC" id="1.5.1.25" evidence="2"/>
<dbReference type="InterPro" id="IPR023401">
    <property type="entry name" value="ODC_N"/>
</dbReference>
<organism evidence="18 19">
    <name type="scientific">Tegillarca granosa</name>
    <name type="common">Malaysian cockle</name>
    <name type="synonym">Anadara granosa</name>
    <dbReference type="NCBI Taxonomy" id="220873"/>
    <lineage>
        <taxon>Eukaryota</taxon>
        <taxon>Metazoa</taxon>
        <taxon>Spiralia</taxon>
        <taxon>Lophotrochozoa</taxon>
        <taxon>Mollusca</taxon>
        <taxon>Bivalvia</taxon>
        <taxon>Autobranchia</taxon>
        <taxon>Pteriomorphia</taxon>
        <taxon>Arcoida</taxon>
        <taxon>Arcoidea</taxon>
        <taxon>Arcidae</taxon>
        <taxon>Tegillarca</taxon>
    </lineage>
</organism>
<keyword evidence="19" id="KW-1185">Reference proteome</keyword>
<evidence type="ECO:0000256" key="11">
    <source>
        <dbReference type="ARBA" id="ARBA00093250"/>
    </source>
</evidence>
<comment type="catalytic activity">
    <reaction evidence="8">
        <text>(3R)-1,4-thiomorpholine-3-carboxylate + NAD(+) = 3,4-dehydrothiomorpholine-3-carboxylate + NADH + 2 H(+)</text>
        <dbReference type="Rhea" id="RHEA:12504"/>
        <dbReference type="ChEBI" id="CHEBI:15378"/>
        <dbReference type="ChEBI" id="CHEBI:57540"/>
        <dbReference type="ChEBI" id="CHEBI:57945"/>
        <dbReference type="ChEBI" id="CHEBI:58517"/>
        <dbReference type="ChEBI" id="CHEBI:176873"/>
        <dbReference type="EC" id="1.5.1.25"/>
    </reaction>
    <physiologicalReaction direction="right-to-left" evidence="8">
        <dbReference type="Rhea" id="RHEA:12506"/>
    </physiologicalReaction>
</comment>
<evidence type="ECO:0000313" key="19">
    <source>
        <dbReference type="Proteomes" id="UP001217089"/>
    </source>
</evidence>
<comment type="catalytic activity">
    <reaction evidence="13">
        <text>L-proline + NAD(+) = 1-pyrroline-2-carboxylate + NADH + H(+)</text>
        <dbReference type="Rhea" id="RHEA:20321"/>
        <dbReference type="ChEBI" id="CHEBI:15378"/>
        <dbReference type="ChEBI" id="CHEBI:39785"/>
        <dbReference type="ChEBI" id="CHEBI:57540"/>
        <dbReference type="ChEBI" id="CHEBI:57945"/>
        <dbReference type="ChEBI" id="CHEBI:60039"/>
        <dbReference type="EC" id="1.5.1.1"/>
    </reaction>
    <physiologicalReaction direction="right-to-left" evidence="13">
        <dbReference type="Rhea" id="RHEA:20323"/>
    </physiologicalReaction>
</comment>
<dbReference type="Pfam" id="PF02423">
    <property type="entry name" value="OCD_Mu_crystall"/>
    <property type="match status" value="1"/>
</dbReference>
<reference evidence="18 19" key="1">
    <citation type="submission" date="2022-12" db="EMBL/GenBank/DDBJ databases">
        <title>Chromosome-level genome of Tegillarca granosa.</title>
        <authorList>
            <person name="Kim J."/>
        </authorList>
    </citation>
    <scope>NUCLEOTIDE SEQUENCE [LARGE SCALE GENOMIC DNA]</scope>
    <source>
        <strain evidence="18">Teg-2019</strain>
        <tissue evidence="18">Adductor muscle</tissue>
    </source>
</reference>
<accession>A0ABQ9FLZ4</accession>
<evidence type="ECO:0000256" key="12">
    <source>
        <dbReference type="ARBA" id="ARBA00093263"/>
    </source>
</evidence>
<evidence type="ECO:0000256" key="14">
    <source>
        <dbReference type="ARBA" id="ARBA00093273"/>
    </source>
</evidence>
<evidence type="ECO:0000313" key="18">
    <source>
        <dbReference type="EMBL" id="KAJ8318294.1"/>
    </source>
</evidence>
<dbReference type="PANTHER" id="PTHR13812:SF19">
    <property type="entry name" value="KETIMINE REDUCTASE MU-CRYSTALLIN"/>
    <property type="match status" value="1"/>
</dbReference>
<dbReference type="EMBL" id="JARBDR010000214">
    <property type="protein sequence ID" value="KAJ8318294.1"/>
    <property type="molecule type" value="Genomic_DNA"/>
</dbReference>
<dbReference type="InterPro" id="IPR003462">
    <property type="entry name" value="ODC_Mu_crystall"/>
</dbReference>
<comment type="caution">
    <text evidence="18">The sequence shown here is derived from an EMBL/GenBank/DDBJ whole genome shotgun (WGS) entry which is preliminary data.</text>
</comment>
<evidence type="ECO:0000256" key="16">
    <source>
        <dbReference type="ARBA" id="ARBA00093598"/>
    </source>
</evidence>
<dbReference type="Proteomes" id="UP001217089">
    <property type="component" value="Unassembled WGS sequence"/>
</dbReference>
<evidence type="ECO:0000256" key="2">
    <source>
        <dbReference type="ARBA" id="ARBA00012883"/>
    </source>
</evidence>
<gene>
    <name evidence="18" type="ORF">KUTeg_003385</name>
</gene>
<evidence type="ECO:0000256" key="17">
    <source>
        <dbReference type="ARBA" id="ARBA00093650"/>
    </source>
</evidence>
<evidence type="ECO:0000256" key="4">
    <source>
        <dbReference type="ARBA" id="ARBA00033420"/>
    </source>
</evidence>
<comment type="catalytic activity">
    <reaction evidence="11">
        <text>(S)-cystathionine ketimine + NADH + 2 H(+) = (3R,5S)-2,3,5,6,7-pentahydro-1,4-thiazepine-3,5-dicarboxylate + NAD(+)</text>
        <dbReference type="Rhea" id="RHEA:68032"/>
        <dbReference type="ChEBI" id="CHEBI:15378"/>
        <dbReference type="ChEBI" id="CHEBI:57540"/>
        <dbReference type="ChEBI" id="CHEBI:57945"/>
        <dbReference type="ChEBI" id="CHEBI:176808"/>
        <dbReference type="ChEBI" id="CHEBI:176810"/>
    </reaction>
    <physiologicalReaction direction="left-to-right" evidence="11">
        <dbReference type="Rhea" id="RHEA:68033"/>
    </physiologicalReaction>
</comment>
<evidence type="ECO:0000256" key="13">
    <source>
        <dbReference type="ARBA" id="ARBA00093264"/>
    </source>
</evidence>
<proteinExistence type="inferred from homology"/>
<evidence type="ECO:0000256" key="9">
    <source>
        <dbReference type="ARBA" id="ARBA00093227"/>
    </source>
</evidence>
<sequence length="299" mass="32175">MEFIPADEVKRVLTFSSLIPVMETALKKFSNDQVVQPVRSVVHVKDSDGFLGVMPALSSTDGTLATKLVTFFPNNKGIPTHHAIIAMFNTSTGVPELIMDGKVITTMRTAAVSAVATKYLARSDSKILAILGAGVQARSHFAALTSLFNFDEVRVWSRTFTKAQELANEISGKACETASEAVKDADVIVTVTASPVPVLNKEWVKNGAHINAVGACRPDWHEIHPDLMNSSTVYVDSRAAAIKESGDVILSNAEIYAEIGEVMLGTKEGEKTKTTVFKSLGLAIEDALSAKLVRELLSK</sequence>
<evidence type="ECO:0000256" key="15">
    <source>
        <dbReference type="ARBA" id="ARBA00093567"/>
    </source>
</evidence>
<evidence type="ECO:0000256" key="1">
    <source>
        <dbReference type="ARBA" id="ARBA00008903"/>
    </source>
</evidence>
<dbReference type="PANTHER" id="PTHR13812">
    <property type="entry name" value="KETIMINE REDUCTASE MU-CRYSTALLIN"/>
    <property type="match status" value="1"/>
</dbReference>